<evidence type="ECO:0008006" key="3">
    <source>
        <dbReference type="Google" id="ProtNLM"/>
    </source>
</evidence>
<dbReference type="RefSeq" id="WP_015471191.1">
    <property type="nucleotide sequence ID" value="NC_020813.1"/>
</dbReference>
<dbReference type="EMBL" id="CP003537">
    <property type="protein sequence ID" value="AGH96701.1"/>
    <property type="molecule type" value="Genomic_DNA"/>
</dbReference>
<sequence length="190" mass="21997">MAKLQAVTAILLISLWVTAFGSVAEARDKWGAELSYGGYLGDCSIGALREWNERHSLHLSFGYYSIESTRYTQLNFGYNYQTPWYHRFESNNDLSWHFFTVGGYLLRSLDNTHYFRASPGKYPTAGYYDETALRFGLRMATSVRFWDDKAQISYFMMVLDNGLIASYNNQHERSLIAYFISHGLAVSYRF</sequence>
<name>M4VF73_9BACT</name>
<gene>
    <name evidence="1" type="ORF">A11Q_2485</name>
</gene>
<evidence type="ECO:0000313" key="1">
    <source>
        <dbReference type="EMBL" id="AGH96701.1"/>
    </source>
</evidence>
<evidence type="ECO:0000313" key="2">
    <source>
        <dbReference type="Proteomes" id="UP000012040"/>
    </source>
</evidence>
<organism evidence="1 2">
    <name type="scientific">Pseudobdellovibrio exovorus JSS</name>
    <dbReference type="NCBI Taxonomy" id="1184267"/>
    <lineage>
        <taxon>Bacteria</taxon>
        <taxon>Pseudomonadati</taxon>
        <taxon>Bdellovibrionota</taxon>
        <taxon>Bdellovibrionia</taxon>
        <taxon>Bdellovibrionales</taxon>
        <taxon>Pseudobdellovibrionaceae</taxon>
        <taxon>Pseudobdellovibrio</taxon>
    </lineage>
</organism>
<dbReference type="PATRIC" id="fig|1184267.3.peg.2512"/>
<keyword evidence="2" id="KW-1185">Reference proteome</keyword>
<dbReference type="KEGG" id="bex:A11Q_2485"/>
<dbReference type="STRING" id="1184267.A11Q_2485"/>
<proteinExistence type="predicted"/>
<dbReference type="OrthoDB" id="5293152at2"/>
<protein>
    <recommendedName>
        <fullName evidence="3">Outer membrane protein beta-barrel domain-containing protein</fullName>
    </recommendedName>
</protein>
<reference evidence="1 2" key="1">
    <citation type="journal article" date="2013" name="ISME J.">
        <title>By their genes ye shall know them: genomic signatures of predatory bacteria.</title>
        <authorList>
            <person name="Pasternak Z."/>
            <person name="Pietrokovski S."/>
            <person name="Rotem O."/>
            <person name="Gophna U."/>
            <person name="Lurie-Weinberger M.N."/>
            <person name="Jurkevitch E."/>
        </authorList>
    </citation>
    <scope>NUCLEOTIDE SEQUENCE [LARGE SCALE GENOMIC DNA]</scope>
    <source>
        <strain evidence="1 2">JSS</strain>
    </source>
</reference>
<dbReference type="eggNOG" id="ENOG5031991">
    <property type="taxonomic scope" value="Bacteria"/>
</dbReference>
<accession>M4VF73</accession>
<dbReference type="HOGENOM" id="CLU_1425468_0_0_7"/>
<dbReference type="AlphaFoldDB" id="M4VF73"/>
<dbReference type="Proteomes" id="UP000012040">
    <property type="component" value="Chromosome"/>
</dbReference>